<dbReference type="GO" id="GO:0005737">
    <property type="term" value="C:cytoplasm"/>
    <property type="evidence" value="ECO:0007669"/>
    <property type="project" value="UniProtKB-SubCell"/>
</dbReference>
<feature type="domain" description="Adenylate kinase active site lid" evidence="8">
    <location>
        <begin position="153"/>
        <end position="185"/>
    </location>
</feature>
<dbReference type="GO" id="GO:0005524">
    <property type="term" value="F:ATP binding"/>
    <property type="evidence" value="ECO:0007669"/>
    <property type="project" value="UniProtKB-UniRule"/>
</dbReference>
<dbReference type="PANTHER" id="PTHR23359">
    <property type="entry name" value="NUCLEOTIDE KINASE"/>
    <property type="match status" value="1"/>
</dbReference>
<feature type="binding site" evidence="5">
    <location>
        <begin position="29"/>
        <end position="34"/>
    </location>
    <ligand>
        <name>ATP</name>
        <dbReference type="ChEBI" id="CHEBI:30616"/>
    </ligand>
</feature>
<evidence type="ECO:0000256" key="6">
    <source>
        <dbReference type="RuleBase" id="RU003330"/>
    </source>
</evidence>
<protein>
    <recommendedName>
        <fullName evidence="5 7">Adenylate kinase</fullName>
        <shortName evidence="5">AK</shortName>
        <ecNumber evidence="5 7">2.7.4.3</ecNumber>
    </recommendedName>
    <alternativeName>
        <fullName evidence="5">ATP-AMP transphosphorylase</fullName>
    </alternativeName>
    <alternativeName>
        <fullName evidence="5">ATP:AMP phosphotransferase</fullName>
    </alternativeName>
    <alternativeName>
        <fullName evidence="5">Adenylate monophosphate kinase</fullName>
    </alternativeName>
</protein>
<name>A0A7Y9PGB1_9BACT</name>
<dbReference type="EMBL" id="JACCCW010000001">
    <property type="protein sequence ID" value="NYF79354.1"/>
    <property type="molecule type" value="Genomic_DNA"/>
</dbReference>
<dbReference type="Pfam" id="PF05191">
    <property type="entry name" value="ADK_lid"/>
    <property type="match status" value="1"/>
</dbReference>
<feature type="binding site" evidence="5">
    <location>
        <begin position="76"/>
        <end position="78"/>
    </location>
    <ligand>
        <name>AMP</name>
        <dbReference type="ChEBI" id="CHEBI:456215"/>
    </ligand>
</feature>
<organism evidence="9 10">
    <name type="scientific">Granulicella arctica</name>
    <dbReference type="NCBI Taxonomy" id="940613"/>
    <lineage>
        <taxon>Bacteria</taxon>
        <taxon>Pseudomonadati</taxon>
        <taxon>Acidobacteriota</taxon>
        <taxon>Terriglobia</taxon>
        <taxon>Terriglobales</taxon>
        <taxon>Acidobacteriaceae</taxon>
        <taxon>Granulicella</taxon>
    </lineage>
</organism>
<dbReference type="GO" id="GO:0004017">
    <property type="term" value="F:AMP kinase activity"/>
    <property type="evidence" value="ECO:0007669"/>
    <property type="project" value="UniProtKB-UniRule"/>
</dbReference>
<feature type="binding site" evidence="5">
    <location>
        <position position="194"/>
    </location>
    <ligand>
        <name>AMP</name>
        <dbReference type="ChEBI" id="CHEBI:456215"/>
    </ligand>
</feature>
<keyword evidence="4 5" id="KW-0418">Kinase</keyword>
<dbReference type="InterPro" id="IPR027417">
    <property type="entry name" value="P-loop_NTPase"/>
</dbReference>
<dbReference type="PRINTS" id="PR00094">
    <property type="entry name" value="ADENYLTKNASE"/>
</dbReference>
<gene>
    <name evidence="5" type="primary">adk</name>
    <name evidence="9" type="ORF">HDF17_001641</name>
</gene>
<feature type="binding site" evidence="5">
    <location>
        <position position="111"/>
    </location>
    <ligand>
        <name>AMP</name>
        <dbReference type="ChEBI" id="CHEBI:456215"/>
    </ligand>
</feature>
<evidence type="ECO:0000259" key="8">
    <source>
        <dbReference type="Pfam" id="PF05191"/>
    </source>
</evidence>
<dbReference type="InterPro" id="IPR033690">
    <property type="entry name" value="Adenylat_kinase_CS"/>
</dbReference>
<feature type="binding site" evidence="5">
    <location>
        <begin position="104"/>
        <end position="107"/>
    </location>
    <ligand>
        <name>AMP</name>
        <dbReference type="ChEBI" id="CHEBI:456215"/>
    </ligand>
</feature>
<comment type="subcellular location">
    <subcellularLocation>
        <location evidence="5 7">Cytoplasm</location>
    </subcellularLocation>
</comment>
<feature type="binding site" evidence="5">
    <location>
        <position position="222"/>
    </location>
    <ligand>
        <name>ATP</name>
        <dbReference type="ChEBI" id="CHEBI:30616"/>
    </ligand>
</feature>
<sequence length="243" mass="26638">MIHTEAHHTPAPADKTFLPGPVLLLGAPGVGKGTQAKLLMAEFSIPQISTGDLLRAHRARHTKLGMLAEDLMSQGHLVPDDLVNEMVADRLTEPDAQRGYILDGFPRTLPQADWLDAHLASADSSRESTLPVIAVSINVAYDELLHRITGRRISPAGRIYNIYSNAPKIAGICDVDGSSLVQRTDDSEEVFVERMKTFEALTAPVIEHYRSHGRFEEVDGSQSVEKVSSAITSALKRLRQEQL</sequence>
<dbReference type="PROSITE" id="PS00113">
    <property type="entry name" value="ADENYLATE_KINASE"/>
    <property type="match status" value="1"/>
</dbReference>
<evidence type="ECO:0000256" key="4">
    <source>
        <dbReference type="ARBA" id="ARBA00022777"/>
    </source>
</evidence>
<dbReference type="HAMAP" id="MF_00235">
    <property type="entry name" value="Adenylate_kinase_Adk"/>
    <property type="match status" value="1"/>
</dbReference>
<evidence type="ECO:0000256" key="3">
    <source>
        <dbReference type="ARBA" id="ARBA00022741"/>
    </source>
</evidence>
<dbReference type="CDD" id="cd01428">
    <property type="entry name" value="ADK"/>
    <property type="match status" value="1"/>
</dbReference>
<dbReference type="RefSeq" id="WP_218892075.1">
    <property type="nucleotide sequence ID" value="NZ_JACCCW010000001.1"/>
</dbReference>
<dbReference type="InterPro" id="IPR006259">
    <property type="entry name" value="Adenyl_kin_sub"/>
</dbReference>
<feature type="binding site" evidence="5">
    <location>
        <position position="50"/>
    </location>
    <ligand>
        <name>AMP</name>
        <dbReference type="ChEBI" id="CHEBI:456215"/>
    </ligand>
</feature>
<keyword evidence="10" id="KW-1185">Reference proteome</keyword>
<dbReference type="AlphaFoldDB" id="A0A7Y9PGB1"/>
<dbReference type="InterPro" id="IPR000850">
    <property type="entry name" value="Adenylat/UMP-CMP_kin"/>
</dbReference>
<dbReference type="SUPFAM" id="SSF52540">
    <property type="entry name" value="P-loop containing nucleoside triphosphate hydrolases"/>
    <property type="match status" value="1"/>
</dbReference>
<comment type="caution">
    <text evidence="9">The sequence shown here is derived from an EMBL/GenBank/DDBJ whole genome shotgun (WGS) entry which is preliminary data.</text>
</comment>
<feature type="region of interest" description="NMP" evidence="5">
    <location>
        <begin position="49"/>
        <end position="78"/>
    </location>
</feature>
<dbReference type="EC" id="2.7.4.3" evidence="5 7"/>
<reference evidence="9 10" key="1">
    <citation type="submission" date="2020-07" db="EMBL/GenBank/DDBJ databases">
        <title>Genomic Encyclopedia of Type Strains, Phase IV (KMG-V): Genome sequencing to study the core and pangenomes of soil and plant-associated prokaryotes.</title>
        <authorList>
            <person name="Whitman W."/>
        </authorList>
    </citation>
    <scope>NUCLEOTIDE SEQUENCE [LARGE SCALE GENOMIC DNA]</scope>
    <source>
        <strain evidence="9 10">X4EP2</strain>
    </source>
</reference>
<evidence type="ECO:0000313" key="9">
    <source>
        <dbReference type="EMBL" id="NYF79354.1"/>
    </source>
</evidence>
<proteinExistence type="inferred from homology"/>
<comment type="domain">
    <text evidence="5">Consists of three domains, a large central CORE domain and two small peripheral domains, NMPbind and LID, which undergo movements during catalysis. The LID domain closes over the site of phosphoryl transfer upon ATP binding. Assembling and dissambling the active center during each catalytic cycle provides an effective means to prevent ATP hydrolysis.</text>
</comment>
<feature type="binding site" evidence="5">
    <location>
        <begin position="159"/>
        <end position="160"/>
    </location>
    <ligand>
        <name>ATP</name>
        <dbReference type="ChEBI" id="CHEBI:30616"/>
    </ligand>
</feature>
<keyword evidence="2 5" id="KW-0545">Nucleotide biosynthesis</keyword>
<evidence type="ECO:0000256" key="5">
    <source>
        <dbReference type="HAMAP-Rule" id="MF_00235"/>
    </source>
</evidence>
<comment type="pathway">
    <text evidence="5">Purine metabolism; AMP biosynthesis via salvage pathway; AMP from ADP: step 1/1.</text>
</comment>
<dbReference type="GO" id="GO:0044209">
    <property type="term" value="P:AMP salvage"/>
    <property type="evidence" value="ECO:0007669"/>
    <property type="project" value="UniProtKB-UniRule"/>
</dbReference>
<comment type="function">
    <text evidence="5">Catalyzes the reversible transfer of the terminal phosphate group between ATP and AMP. Plays an important role in cellular energy homeostasis and in adenine nucleotide metabolism.</text>
</comment>
<dbReference type="InterPro" id="IPR007862">
    <property type="entry name" value="Adenylate_kinase_lid-dom"/>
</dbReference>
<dbReference type="Proteomes" id="UP000589520">
    <property type="component" value="Unassembled WGS sequence"/>
</dbReference>
<accession>A0A7Y9PGB1</accession>
<dbReference type="FunFam" id="3.40.50.300:FF:000106">
    <property type="entry name" value="Adenylate kinase mitochondrial"/>
    <property type="match status" value="1"/>
</dbReference>
<evidence type="ECO:0000256" key="2">
    <source>
        <dbReference type="ARBA" id="ARBA00022727"/>
    </source>
</evidence>
<keyword evidence="3 5" id="KW-0547">Nucleotide-binding</keyword>
<evidence type="ECO:0000313" key="10">
    <source>
        <dbReference type="Proteomes" id="UP000589520"/>
    </source>
</evidence>
<comment type="similarity">
    <text evidence="5 6">Belongs to the adenylate kinase family.</text>
</comment>
<comment type="subunit">
    <text evidence="5 7">Monomer.</text>
</comment>
<dbReference type="Gene3D" id="3.40.50.300">
    <property type="entry name" value="P-loop containing nucleotide triphosphate hydrolases"/>
    <property type="match status" value="1"/>
</dbReference>
<dbReference type="Pfam" id="PF00406">
    <property type="entry name" value="ADK"/>
    <property type="match status" value="1"/>
</dbReference>
<dbReference type="NCBIfam" id="TIGR01351">
    <property type="entry name" value="adk"/>
    <property type="match status" value="1"/>
</dbReference>
<keyword evidence="5" id="KW-0963">Cytoplasm</keyword>
<dbReference type="NCBIfam" id="NF001381">
    <property type="entry name" value="PRK00279.1-3"/>
    <property type="match status" value="1"/>
</dbReference>
<comment type="caution">
    <text evidence="5">Lacks conserved residue(s) required for the propagation of feature annotation.</text>
</comment>
<keyword evidence="1 5" id="KW-0808">Transferase</keyword>
<evidence type="ECO:0000256" key="1">
    <source>
        <dbReference type="ARBA" id="ARBA00022679"/>
    </source>
</evidence>
<feature type="binding site" evidence="5">
    <location>
        <position position="183"/>
    </location>
    <ligand>
        <name>AMP</name>
        <dbReference type="ChEBI" id="CHEBI:456215"/>
    </ligand>
</feature>
<dbReference type="UniPathway" id="UPA00588">
    <property type="reaction ID" value="UER00649"/>
</dbReference>
<keyword evidence="5 7" id="KW-0067">ATP-binding</keyword>
<feature type="binding site" evidence="5">
    <location>
        <position position="151"/>
    </location>
    <ligand>
        <name>ATP</name>
        <dbReference type="ChEBI" id="CHEBI:30616"/>
    </ligand>
</feature>
<evidence type="ECO:0000256" key="7">
    <source>
        <dbReference type="RuleBase" id="RU003331"/>
    </source>
</evidence>
<feature type="binding site" evidence="5">
    <location>
        <position position="55"/>
    </location>
    <ligand>
        <name>AMP</name>
        <dbReference type="ChEBI" id="CHEBI:456215"/>
    </ligand>
</feature>
<comment type="catalytic activity">
    <reaction evidence="5 7">
        <text>AMP + ATP = 2 ADP</text>
        <dbReference type="Rhea" id="RHEA:12973"/>
        <dbReference type="ChEBI" id="CHEBI:30616"/>
        <dbReference type="ChEBI" id="CHEBI:456215"/>
        <dbReference type="ChEBI" id="CHEBI:456216"/>
        <dbReference type="EC" id="2.7.4.3"/>
    </reaction>
</comment>